<dbReference type="GeneID" id="65117180"/>
<reference evidence="1 2" key="1">
    <citation type="submission" date="2018-09" db="EMBL/GenBank/DDBJ databases">
        <authorList>
            <person name="Pope W.H."/>
            <person name="Garlena R.A."/>
            <person name="Russell D.A."/>
            <person name="Jacobs-Sera D."/>
            <person name="Hatfull G.F."/>
        </authorList>
    </citation>
    <scope>NUCLEOTIDE SEQUENCE [LARGE SCALE GENOMIC DNA]</scope>
</reference>
<dbReference type="Proteomes" id="UP000280467">
    <property type="component" value="Segment"/>
</dbReference>
<gene>
    <name evidence="1" type="primary">79</name>
    <name evidence="1" type="ORF">SEA_NORDENBERG_79</name>
</gene>
<proteinExistence type="predicted"/>
<evidence type="ECO:0000313" key="2">
    <source>
        <dbReference type="Proteomes" id="UP000280467"/>
    </source>
</evidence>
<organism evidence="1 2">
    <name type="scientific">Gordonia phage Nordenberg</name>
    <dbReference type="NCBI Taxonomy" id="2483672"/>
    <lineage>
        <taxon>Viruses</taxon>
        <taxon>Duplodnaviria</taxon>
        <taxon>Heunggongvirae</taxon>
        <taxon>Uroviricota</taxon>
        <taxon>Caudoviricetes</taxon>
        <taxon>Stackebrandtviridae</taxon>
        <taxon>Schenleyvirinae</taxon>
        <taxon>Vividuovirus</taxon>
        <taxon>Vividuovirus nordenberg</taxon>
    </lineage>
</organism>
<sequence length="124" mass="13414">MSEVVNYSARLDEMKTGTVIRNGEGGTTCHFVKENDGRWYPSDVAGLRRHLATTDPVNPTVNGHASSRVFLPAAVVDAAEITVQLVAKKLDEFFNRDGVLTGTEATQTAEAIARRLSNAKLLAN</sequence>
<dbReference type="EMBL" id="MH976514">
    <property type="protein sequence ID" value="AYR03141.1"/>
    <property type="molecule type" value="Genomic_DNA"/>
</dbReference>
<name>A0A3G3M9M6_9CAUD</name>
<accession>A0A3G3M9M6</accession>
<evidence type="ECO:0000313" key="1">
    <source>
        <dbReference type="EMBL" id="AYR03141.1"/>
    </source>
</evidence>
<protein>
    <submittedName>
        <fullName evidence="1">Uncharacterized protein</fullName>
    </submittedName>
</protein>
<keyword evidence="2" id="KW-1185">Reference proteome</keyword>
<dbReference type="RefSeq" id="YP_010099494.1">
    <property type="nucleotide sequence ID" value="NC_055777.1"/>
</dbReference>
<dbReference type="KEGG" id="vg:65117180"/>